<feature type="region of interest" description="Disordered" evidence="6">
    <location>
        <begin position="1"/>
        <end position="44"/>
    </location>
</feature>
<dbReference type="PANTHER" id="PTHR10283">
    <property type="entry name" value="SOLUTE CARRIER FAMILY 13 MEMBER"/>
    <property type="match status" value="1"/>
</dbReference>
<feature type="region of interest" description="Disordered" evidence="6">
    <location>
        <begin position="164"/>
        <end position="223"/>
    </location>
</feature>
<dbReference type="GO" id="GO:0006817">
    <property type="term" value="P:phosphate ion transport"/>
    <property type="evidence" value="ECO:0007669"/>
    <property type="project" value="TreeGrafter"/>
</dbReference>
<feature type="transmembrane region" description="Helical" evidence="7">
    <location>
        <begin position="791"/>
        <end position="818"/>
    </location>
</feature>
<dbReference type="GO" id="GO:0005886">
    <property type="term" value="C:plasma membrane"/>
    <property type="evidence" value="ECO:0007669"/>
    <property type="project" value="TreeGrafter"/>
</dbReference>
<feature type="transmembrane region" description="Helical" evidence="7">
    <location>
        <begin position="830"/>
        <end position="847"/>
    </location>
</feature>
<feature type="region of interest" description="Disordered" evidence="6">
    <location>
        <begin position="79"/>
        <end position="134"/>
    </location>
</feature>
<feature type="compositionally biased region" description="Polar residues" evidence="6">
    <location>
        <begin position="122"/>
        <end position="134"/>
    </location>
</feature>
<evidence type="ECO:0000313" key="10">
    <source>
        <dbReference type="Proteomes" id="UP000812966"/>
    </source>
</evidence>
<feature type="transmembrane region" description="Helical" evidence="7">
    <location>
        <begin position="883"/>
        <end position="904"/>
    </location>
</feature>
<dbReference type="Pfam" id="PF03105">
    <property type="entry name" value="SPX"/>
    <property type="match status" value="1"/>
</dbReference>
<dbReference type="AlphaFoldDB" id="A0A8K0JLT2"/>
<feature type="compositionally biased region" description="Low complexity" evidence="6">
    <location>
        <begin position="208"/>
        <end position="223"/>
    </location>
</feature>
<feature type="transmembrane region" description="Helical" evidence="7">
    <location>
        <begin position="521"/>
        <end position="544"/>
    </location>
</feature>
<accession>A0A8K0JLT2</accession>
<evidence type="ECO:0000256" key="3">
    <source>
        <dbReference type="ARBA" id="ARBA00022692"/>
    </source>
</evidence>
<evidence type="ECO:0000313" key="9">
    <source>
        <dbReference type="EMBL" id="KAG7529177.1"/>
    </source>
</evidence>
<evidence type="ECO:0000256" key="4">
    <source>
        <dbReference type="ARBA" id="ARBA00022989"/>
    </source>
</evidence>
<evidence type="ECO:0000256" key="5">
    <source>
        <dbReference type="ARBA" id="ARBA00023136"/>
    </source>
</evidence>
<dbReference type="GO" id="GO:0005315">
    <property type="term" value="F:phosphate transmembrane transporter activity"/>
    <property type="evidence" value="ECO:0007669"/>
    <property type="project" value="TreeGrafter"/>
</dbReference>
<feature type="transmembrane region" description="Helical" evidence="7">
    <location>
        <begin position="717"/>
        <end position="739"/>
    </location>
</feature>
<dbReference type="Proteomes" id="UP000812966">
    <property type="component" value="Unassembled WGS sequence"/>
</dbReference>
<feature type="transmembrane region" description="Helical" evidence="7">
    <location>
        <begin position="647"/>
        <end position="669"/>
    </location>
</feature>
<feature type="domain" description="SPX" evidence="8">
    <location>
        <begin position="1"/>
        <end position="332"/>
    </location>
</feature>
<feature type="transmembrane region" description="Helical" evidence="7">
    <location>
        <begin position="690"/>
        <end position="711"/>
    </location>
</feature>
<evidence type="ECO:0000256" key="1">
    <source>
        <dbReference type="ARBA" id="ARBA00004141"/>
    </source>
</evidence>
<keyword evidence="3 7" id="KW-0812">Transmembrane</keyword>
<feature type="transmembrane region" description="Helical" evidence="7">
    <location>
        <begin position="565"/>
        <end position="595"/>
    </location>
</feature>
<dbReference type="InterPro" id="IPR004680">
    <property type="entry name" value="Cit_transptr-like_dom"/>
</dbReference>
<dbReference type="Pfam" id="PF03600">
    <property type="entry name" value="CitMHS"/>
    <property type="match status" value="1"/>
</dbReference>
<reference evidence="9" key="1">
    <citation type="submission" date="2020-04" db="EMBL/GenBank/DDBJ databases">
        <title>Analysis of mating type loci in Filobasidium floriforme.</title>
        <authorList>
            <person name="Nowrousian M."/>
        </authorList>
    </citation>
    <scope>NUCLEOTIDE SEQUENCE</scope>
    <source>
        <strain evidence="9">CBS 6242</strain>
    </source>
</reference>
<evidence type="ECO:0000256" key="6">
    <source>
        <dbReference type="SAM" id="MobiDB-lite"/>
    </source>
</evidence>
<sequence>MFPAEPFEPSYRANRQDDPEASPLLTAERPQGASEEEFTSALDRERNKVIEFYKETEDELQNTFKTILGEVRVLEEREFDDIIEEEDEDEEGLSDREENLGNSGFRSSQDGAGLEEGLPNGRRSSYTPQSPQRANKSFMQKNLASFSNRFLSTDPQRDEADLLEASLTPQVQQETRARSRSNARRSRLNRTTSSDLGRRTSDENRRMSASSASSGGLGPAASMSRNRGNLGLIPMIDPTPLSDSIFSTSAAVHSTGGPRLSGEDGEGVDYIWTASSDYGKVLRIGFKKRIARMWLDGYALKGYVELNLTAFEKILKKYDKNTGSKLKKRYIESMVMTSYPWQTETKEHLEETMEKILYLYARVAAGGDLELAKQQLRAQLREKIVVDRETIWSKMVSERRQNDNQLKVVTEGHSSSEKTHSLVRTPLGSLHVPTWLSWNGIICVVAAIVLVVIVKVNPFDRQEESNCLAMLIFCTLLWATEAIPLFVTSFFVPFLTVALGVLRTTDGKDERMPASEASKYIFSVMFSPTIGLLLGGFTIAAVLSKTRLDVMTASRVLNAAGSKPSVVLLTLMCIATFASMWISNVAAPTLCYALIKPITDELPPKSAFSRCLIIAIALASNIGGQASPISSPQNLIGLAAMDPPLSWLQWFAVSLPVATVSVVAIWSYLHIGYRWERDLSIPRMRKNTDPLTWTHWYVLFVTAITIILWCIEKKFEAWVGDMGVIAIIPIIAFFGTGVLSKQDFHSFQWSIVFIAMSGSALGRAVLSSGLLDDLNKVLEKAVEGMGLFSVVLVFACISLVVATFISHTIAAVLLVPIAEKVGEGLADPHPRLLIMLCTLICSAGMGLPQSGFPNITAIAQENKLGQRYIAASDFLKNGIPASILATAVIVTLGFGISKAIGYVAMVSQLSFNRSDSEFVALQIIT</sequence>
<dbReference type="GO" id="GO:0006797">
    <property type="term" value="P:polyphosphate metabolic process"/>
    <property type="evidence" value="ECO:0007669"/>
    <property type="project" value="TreeGrafter"/>
</dbReference>
<organism evidence="9 10">
    <name type="scientific">Filobasidium floriforme</name>
    <dbReference type="NCBI Taxonomy" id="5210"/>
    <lineage>
        <taxon>Eukaryota</taxon>
        <taxon>Fungi</taxon>
        <taxon>Dikarya</taxon>
        <taxon>Basidiomycota</taxon>
        <taxon>Agaricomycotina</taxon>
        <taxon>Tremellomycetes</taxon>
        <taxon>Filobasidiales</taxon>
        <taxon>Filobasidiaceae</taxon>
        <taxon>Filobasidium</taxon>
    </lineage>
</organism>
<keyword evidence="10" id="KW-1185">Reference proteome</keyword>
<keyword evidence="4 7" id="KW-1133">Transmembrane helix</keyword>
<protein>
    <recommendedName>
        <fullName evidence="8">SPX domain-containing protein</fullName>
    </recommendedName>
</protein>
<evidence type="ECO:0000256" key="7">
    <source>
        <dbReference type="SAM" id="Phobius"/>
    </source>
</evidence>
<feature type="compositionally biased region" description="Polar residues" evidence="6">
    <location>
        <begin position="100"/>
        <end position="110"/>
    </location>
</feature>
<feature type="transmembrane region" description="Helical" evidence="7">
    <location>
        <begin position="468"/>
        <end position="501"/>
    </location>
</feature>
<dbReference type="CDD" id="cd01115">
    <property type="entry name" value="SLC13_permease"/>
    <property type="match status" value="1"/>
</dbReference>
<dbReference type="PROSITE" id="PS51382">
    <property type="entry name" value="SPX"/>
    <property type="match status" value="1"/>
</dbReference>
<evidence type="ECO:0000259" key="8">
    <source>
        <dbReference type="PROSITE" id="PS51382"/>
    </source>
</evidence>
<comment type="caution">
    <text evidence="9">The sequence shown here is derived from an EMBL/GenBank/DDBJ whole genome shotgun (WGS) entry which is preliminary data.</text>
</comment>
<dbReference type="EMBL" id="JABELV010000156">
    <property type="protein sequence ID" value="KAG7529177.1"/>
    <property type="molecule type" value="Genomic_DNA"/>
</dbReference>
<keyword evidence="2" id="KW-0813">Transport</keyword>
<keyword evidence="5 7" id="KW-0472">Membrane</keyword>
<feature type="compositionally biased region" description="Basic and acidic residues" evidence="6">
    <location>
        <begin position="196"/>
        <end position="206"/>
    </location>
</feature>
<name>A0A8K0JLT2_9TREE</name>
<dbReference type="InterPro" id="IPR004331">
    <property type="entry name" value="SPX_dom"/>
</dbReference>
<comment type="subcellular location">
    <subcellularLocation>
        <location evidence="1">Membrane</location>
        <topology evidence="1">Multi-pass membrane protein</topology>
    </subcellularLocation>
</comment>
<feature type="compositionally biased region" description="Basic residues" evidence="6">
    <location>
        <begin position="178"/>
        <end position="188"/>
    </location>
</feature>
<proteinExistence type="predicted"/>
<evidence type="ECO:0000256" key="2">
    <source>
        <dbReference type="ARBA" id="ARBA00022448"/>
    </source>
</evidence>
<dbReference type="PANTHER" id="PTHR10283:SF92">
    <property type="entry name" value="LOW-AFFINITY PHOSPHATE TRANSPORTER PHO91"/>
    <property type="match status" value="1"/>
</dbReference>
<feature type="compositionally biased region" description="Acidic residues" evidence="6">
    <location>
        <begin position="79"/>
        <end position="92"/>
    </location>
</feature>
<gene>
    <name evidence="9" type="ORF">FFLO_05764</name>
</gene>
<feature type="transmembrane region" description="Helical" evidence="7">
    <location>
        <begin position="435"/>
        <end position="456"/>
    </location>
</feature>